<evidence type="ECO:0000313" key="2">
    <source>
        <dbReference type="Proteomes" id="UP000824881"/>
    </source>
</evidence>
<organism evidence="1 2">
    <name type="scientific">Pleurotus cornucopiae</name>
    <name type="common">Cornucopia mushroom</name>
    <dbReference type="NCBI Taxonomy" id="5321"/>
    <lineage>
        <taxon>Eukaryota</taxon>
        <taxon>Fungi</taxon>
        <taxon>Dikarya</taxon>
        <taxon>Basidiomycota</taxon>
        <taxon>Agaricomycotina</taxon>
        <taxon>Agaricomycetes</taxon>
        <taxon>Agaricomycetidae</taxon>
        <taxon>Agaricales</taxon>
        <taxon>Pleurotineae</taxon>
        <taxon>Pleurotaceae</taxon>
        <taxon>Pleurotus</taxon>
    </lineage>
</organism>
<accession>A0ACB7IYM7</accession>
<sequence length="608" mass="62808">MGSPSTLAITSATPAVGMPASSTGTPPPVQPTLHSALPAKLVPSSSPTTGPVMPATATLSPTIHPTPITPTIPPILPSSVALSSTIPVVSTISTITPILPVPAIPSSTISAASTIPTIPPILPATETPSLTIHAASTMPTPSAILPVTVSLSSMMHEASSTPMILPILSSEVSLSPTAHAGFMAPTNPAISPSAATPTPTTPVASAPPMIPTILPASIPAELPPPSSSPTVVTPASTMVPSSSSTSTPAAPAVTPVAATLSAGAEPLAPPPAIPGSPSEPLPEKENVPVPPKKQETGVQGACSKRRTGTPCPEETYTTEGFSCPSHKPAAAHLQSTSSPGRCGYIRKLFSSLPSPMAAFEWPPDDELKGLFRPPPISNPPTIRDLSNVFHLKRDLFQVSDTYSNETVGKLVLLEHNLCRASLNEAPEPEPEPHGLQAILQQMQESQTMLLAAIDAARAEAATAAQANAAAIAALDARVAGIDARVAAIDTRVAAIDARVVGIDNKLDRLSTEMRQNHGAVAKILNSMQSAGLRTPLLTVPFANNQLPPQNLDVLRDRFTVLHLSAHQRRRYYHAYCPDGAIADDNEDGQTHAILQALGCKSTDNELGN</sequence>
<dbReference type="EMBL" id="WQMT02000006">
    <property type="protein sequence ID" value="KAG9222006.1"/>
    <property type="molecule type" value="Genomic_DNA"/>
</dbReference>
<reference evidence="1 2" key="1">
    <citation type="journal article" date="2021" name="Appl. Environ. Microbiol.">
        <title>Genetic linkage and physical mapping for an oyster mushroom Pleurotus cornucopiae and QTL analysis for the trait cap color.</title>
        <authorList>
            <person name="Zhang Y."/>
            <person name="Gao W."/>
            <person name="Sonnenberg A."/>
            <person name="Chen Q."/>
            <person name="Zhang J."/>
            <person name="Huang C."/>
        </authorList>
    </citation>
    <scope>NUCLEOTIDE SEQUENCE [LARGE SCALE GENOMIC DNA]</scope>
    <source>
        <strain evidence="1">CCMSSC00406</strain>
    </source>
</reference>
<proteinExistence type="predicted"/>
<evidence type="ECO:0000313" key="1">
    <source>
        <dbReference type="EMBL" id="KAG9222006.1"/>
    </source>
</evidence>
<gene>
    <name evidence="1" type="ORF">CCMSSC00406_0009214</name>
</gene>
<dbReference type="Proteomes" id="UP000824881">
    <property type="component" value="Unassembled WGS sequence"/>
</dbReference>
<comment type="caution">
    <text evidence="1">The sequence shown here is derived from an EMBL/GenBank/DDBJ whole genome shotgun (WGS) entry which is preliminary data.</text>
</comment>
<protein>
    <submittedName>
        <fullName evidence="1">Uncharacterized protein</fullName>
    </submittedName>
</protein>
<keyword evidence="2" id="KW-1185">Reference proteome</keyword>
<name>A0ACB7IYM7_PLECO</name>